<dbReference type="Pfam" id="PF01733">
    <property type="entry name" value="Nucleoside_tran"/>
    <property type="match status" value="1"/>
</dbReference>
<evidence type="ECO:0000256" key="3">
    <source>
        <dbReference type="ARBA" id="ARBA00022448"/>
    </source>
</evidence>
<keyword evidence="4 7" id="KW-0812">Transmembrane</keyword>
<evidence type="ECO:0000256" key="5">
    <source>
        <dbReference type="ARBA" id="ARBA00022989"/>
    </source>
</evidence>
<dbReference type="eggNOG" id="KOG1479">
    <property type="taxonomic scope" value="Eukaryota"/>
</dbReference>
<feature type="transmembrane region" description="Helical" evidence="7">
    <location>
        <begin position="841"/>
        <end position="864"/>
    </location>
</feature>
<evidence type="ECO:0000256" key="1">
    <source>
        <dbReference type="ARBA" id="ARBA00004141"/>
    </source>
</evidence>
<feature type="transmembrane region" description="Helical" evidence="7">
    <location>
        <begin position="730"/>
        <end position="751"/>
    </location>
</feature>
<dbReference type="AlphaFoldDB" id="A0A0W0FKW9"/>
<feature type="transmembrane region" description="Helical" evidence="7">
    <location>
        <begin position="696"/>
        <end position="718"/>
    </location>
</feature>
<feature type="transmembrane region" description="Helical" evidence="7">
    <location>
        <begin position="800"/>
        <end position="820"/>
    </location>
</feature>
<dbReference type="EMBL" id="LATX01001871">
    <property type="protein sequence ID" value="KTB36947.1"/>
    <property type="molecule type" value="Genomic_DNA"/>
</dbReference>
<dbReference type="Proteomes" id="UP000054988">
    <property type="component" value="Unassembled WGS sequence"/>
</dbReference>
<keyword evidence="3" id="KW-0813">Transport</keyword>
<dbReference type="GO" id="GO:0005886">
    <property type="term" value="C:plasma membrane"/>
    <property type="evidence" value="ECO:0007669"/>
    <property type="project" value="TreeGrafter"/>
</dbReference>
<feature type="transmembrane region" description="Helical" evidence="7">
    <location>
        <begin position="621"/>
        <end position="643"/>
    </location>
</feature>
<keyword evidence="6 7" id="KW-0472">Membrane</keyword>
<sequence length="876" mass="98120">MPLNRLYKWDIVNAVTRIPWTTNFRHLLPVTKSLRRRLNDPIPVLFSKKVAHHKDRIKYWNIVPGDQIRLLGDDMGLVQEVRAINRLRNRVYVRGVQSQVESEADAQDRKNKNYHYSRCQLYLGEYEFPPKKGEVEPRSLPVFAKRIGASAAVWNSFLHRYQWERYATATIPVIPHLKGQRIPIPWPKPEPRVHLNPTSYDTTKEEVTKVTYKPPPFSPTLKGLIPRTPTEKEFLRSIYSPRSSSQTQPALERYLHKEFANPHSRAKKLKRWQAAQAQKKALLKEMIAEELKALNGRTTGEAKAEATLKWRLRLDEDKKELRKLRWQRRGGEARLERKFRRKARKAEKQRARLTALVLKEAPNQEDAKLSRPSVHAALLAALSFDSTSTTSMSSSPDALYHAIPQAPVASNPIRISEHDPDPPIDLDEELEPLAPVPVDARIRGIHFVLGCAVLLPWNALITATPYFLSRLEDSPLRSTFSSYFSISFTSANFFFLAHATATSKQSSPSRQTIFSLLWLAVLCFLLTLSTLVQISPGPFFAFVILNGIVQAAFGSYLQTSVIAVASLFGPTAVQAMLSGQAAVAVAVSTVQVLSASASVSVKREGRPVEGLSRDKNPEERAAFIFFGLSTVFLLVTVVAQWWLTRMPQYHAVAGSLEVIHKTGRDGADERRGLVSGGRSDPSIEKTRIIRVAKTNIIYEVAVAYVFIVTLAVFPPITASIQPTNPNLHPLLFTSIHFLTFGLGDFVGRYICSFPQVLIWSARKLLTLSLSRTLFVFLFLMCNVTKPSAEPSQPLINSDFLFFLILFAFGLSNGYVSSLCLMSASSLEHNPRLKGKREDVDVAATVSQFCLIGGLMVGSMASFVVRSAVCSCNPFTT</sequence>
<dbReference type="PANTHER" id="PTHR10332:SF88">
    <property type="entry name" value="EQUILIBRATIVE NUCLEOSIDE TRANSPORTER 1, ISOFORM A"/>
    <property type="match status" value="1"/>
</dbReference>
<evidence type="ECO:0000256" key="4">
    <source>
        <dbReference type="ARBA" id="ARBA00022692"/>
    </source>
</evidence>
<keyword evidence="5 7" id="KW-1133">Transmembrane helix</keyword>
<feature type="transmembrane region" description="Helical" evidence="7">
    <location>
        <begin position="480"/>
        <end position="501"/>
    </location>
</feature>
<evidence type="ECO:0000256" key="6">
    <source>
        <dbReference type="ARBA" id="ARBA00023136"/>
    </source>
</evidence>
<evidence type="ECO:0000313" key="9">
    <source>
        <dbReference type="Proteomes" id="UP000054988"/>
    </source>
</evidence>
<dbReference type="GO" id="GO:0015205">
    <property type="term" value="F:nucleobase transmembrane transporter activity"/>
    <property type="evidence" value="ECO:0007669"/>
    <property type="project" value="TreeGrafter"/>
</dbReference>
<gene>
    <name evidence="8" type="ORF">WG66_10403</name>
</gene>
<dbReference type="InterPro" id="IPR036259">
    <property type="entry name" value="MFS_trans_sf"/>
</dbReference>
<dbReference type="PANTHER" id="PTHR10332">
    <property type="entry name" value="EQUILIBRATIVE NUCLEOSIDE TRANSPORTER"/>
    <property type="match status" value="1"/>
</dbReference>
<dbReference type="GO" id="GO:0000329">
    <property type="term" value="C:fungal-type vacuole membrane"/>
    <property type="evidence" value="ECO:0007669"/>
    <property type="project" value="TreeGrafter"/>
</dbReference>
<feature type="transmembrane region" description="Helical" evidence="7">
    <location>
        <begin position="447"/>
        <end position="468"/>
    </location>
</feature>
<evidence type="ECO:0000256" key="2">
    <source>
        <dbReference type="ARBA" id="ARBA00007965"/>
    </source>
</evidence>
<comment type="similarity">
    <text evidence="2">Belongs to the SLC29A/ENT transporter (TC 2.A.57) family.</text>
</comment>
<protein>
    <recommendedName>
        <fullName evidence="10">Nucleoside transporter</fullName>
    </recommendedName>
</protein>
<feature type="transmembrane region" description="Helical" evidence="7">
    <location>
        <begin position="763"/>
        <end position="780"/>
    </location>
</feature>
<evidence type="ECO:0000313" key="8">
    <source>
        <dbReference type="EMBL" id="KTB36947.1"/>
    </source>
</evidence>
<dbReference type="GO" id="GO:0034257">
    <property type="term" value="F:nicotinamide riboside transmembrane transporter activity"/>
    <property type="evidence" value="ECO:0007669"/>
    <property type="project" value="TreeGrafter"/>
</dbReference>
<evidence type="ECO:0000256" key="7">
    <source>
        <dbReference type="SAM" id="Phobius"/>
    </source>
</evidence>
<organism evidence="8 9">
    <name type="scientific">Moniliophthora roreri</name>
    <name type="common">Frosty pod rot fungus</name>
    <name type="synonym">Monilia roreri</name>
    <dbReference type="NCBI Taxonomy" id="221103"/>
    <lineage>
        <taxon>Eukaryota</taxon>
        <taxon>Fungi</taxon>
        <taxon>Dikarya</taxon>
        <taxon>Basidiomycota</taxon>
        <taxon>Agaricomycotina</taxon>
        <taxon>Agaricomycetes</taxon>
        <taxon>Agaricomycetidae</taxon>
        <taxon>Agaricales</taxon>
        <taxon>Marasmiineae</taxon>
        <taxon>Marasmiaceae</taxon>
        <taxon>Moniliophthora</taxon>
    </lineage>
</organism>
<accession>A0A0W0FKW9</accession>
<dbReference type="SUPFAM" id="SSF103473">
    <property type="entry name" value="MFS general substrate transporter"/>
    <property type="match status" value="1"/>
</dbReference>
<comment type="caution">
    <text evidence="8">The sequence shown here is derived from an EMBL/GenBank/DDBJ whole genome shotgun (WGS) entry which is preliminary data.</text>
</comment>
<evidence type="ECO:0008006" key="10">
    <source>
        <dbReference type="Google" id="ProtNLM"/>
    </source>
</evidence>
<feature type="transmembrane region" description="Helical" evidence="7">
    <location>
        <begin position="540"/>
        <end position="569"/>
    </location>
</feature>
<reference evidence="8 9" key="1">
    <citation type="submission" date="2015-12" db="EMBL/GenBank/DDBJ databases">
        <title>Draft genome sequence of Moniliophthora roreri, the causal agent of frosty pod rot of cacao.</title>
        <authorList>
            <person name="Aime M.C."/>
            <person name="Diaz-Valderrama J.R."/>
            <person name="Kijpornyongpan T."/>
            <person name="Phillips-Mora W."/>
        </authorList>
    </citation>
    <scope>NUCLEOTIDE SEQUENCE [LARGE SCALE GENOMIC DNA]</scope>
    <source>
        <strain evidence="8 9">MCA 2952</strain>
    </source>
</reference>
<dbReference type="InterPro" id="IPR002259">
    <property type="entry name" value="Eqnu_transpt"/>
</dbReference>
<comment type="subcellular location">
    <subcellularLocation>
        <location evidence="1">Membrane</location>
        <topology evidence="1">Multi-pass membrane protein</topology>
    </subcellularLocation>
</comment>
<dbReference type="PRINTS" id="PR01130">
    <property type="entry name" value="DERENTRNSPRT"/>
</dbReference>
<proteinExistence type="inferred from homology"/>
<feature type="transmembrane region" description="Helical" evidence="7">
    <location>
        <begin position="513"/>
        <end position="534"/>
    </location>
</feature>
<name>A0A0W0FKW9_MONRR</name>